<dbReference type="EMBL" id="WUFC01000032">
    <property type="protein sequence ID" value="NEI51920.1"/>
    <property type="molecule type" value="Genomic_DNA"/>
</dbReference>
<gene>
    <name evidence="2" type="ORF">GR217_30225</name>
</gene>
<evidence type="ECO:0000256" key="1">
    <source>
        <dbReference type="SAM" id="MobiDB-lite"/>
    </source>
</evidence>
<sequence>MSRKTVQRFCDNDMRGNKTESATSESERLRRALERLAKIGKDFSHCQNSLKVQRFISRSRIGTIRQEGTY</sequence>
<comment type="caution">
    <text evidence="2">The sequence shown here is derived from an EMBL/GenBank/DDBJ whole genome shotgun (WGS) entry which is preliminary data.</text>
</comment>
<accession>A0AAE4YVD4</accession>
<evidence type="ECO:0000313" key="3">
    <source>
        <dbReference type="Proteomes" id="UP000661163"/>
    </source>
</evidence>
<evidence type="ECO:0000313" key="2">
    <source>
        <dbReference type="EMBL" id="NEI51920.1"/>
    </source>
</evidence>
<proteinExistence type="predicted"/>
<dbReference type="RefSeq" id="WP_130737358.1">
    <property type="nucleotide sequence ID" value="NZ_SIKW01000001.1"/>
</dbReference>
<reference evidence="2 3" key="1">
    <citation type="submission" date="2019-12" db="EMBL/GenBank/DDBJ databases">
        <title>Rhizobium genotypes associated with high levels of biological nitrogen fixation by grain legumes in a temperate-maritime cropping system.</title>
        <authorList>
            <person name="Maluk M."/>
            <person name="Francesc Ferrando Molina F."/>
            <person name="Lopez Del Egido L."/>
            <person name="Lafos M."/>
            <person name="Langarica-Fuentes A."/>
            <person name="Gebre Yohannes G."/>
            <person name="Young M.W."/>
            <person name="Martin P."/>
            <person name="Gantlett R."/>
            <person name="Kenicer G."/>
            <person name="Hawes C."/>
            <person name="Begg G.S."/>
            <person name="Quilliam R.S."/>
            <person name="Squire G.R."/>
            <person name="Poole P.S."/>
            <person name="Young P.W."/>
            <person name="Iannetta P.M."/>
            <person name="James E.K."/>
        </authorList>
    </citation>
    <scope>NUCLEOTIDE SEQUENCE [LARGE SCALE GENOMIC DNA]</scope>
    <source>
        <strain evidence="2 3">JHI985</strain>
    </source>
</reference>
<organism evidence="2 3">
    <name type="scientific">Rhizobium ruizarguesonis</name>
    <dbReference type="NCBI Taxonomy" id="2081791"/>
    <lineage>
        <taxon>Bacteria</taxon>
        <taxon>Pseudomonadati</taxon>
        <taxon>Pseudomonadota</taxon>
        <taxon>Alphaproteobacteria</taxon>
        <taxon>Hyphomicrobiales</taxon>
        <taxon>Rhizobiaceae</taxon>
        <taxon>Rhizobium/Agrobacterium group</taxon>
        <taxon>Rhizobium</taxon>
    </lineage>
</organism>
<name>A0AAE4YVD4_9HYPH</name>
<feature type="region of interest" description="Disordered" evidence="1">
    <location>
        <begin position="1"/>
        <end position="26"/>
    </location>
</feature>
<dbReference type="AlphaFoldDB" id="A0AAE4YVD4"/>
<protein>
    <submittedName>
        <fullName evidence="2">Uncharacterized protein</fullName>
    </submittedName>
</protein>
<dbReference type="Proteomes" id="UP000661163">
    <property type="component" value="Unassembled WGS sequence"/>
</dbReference>